<dbReference type="Proteomes" id="UP000077245">
    <property type="component" value="Unassembled WGS sequence"/>
</dbReference>
<dbReference type="PATRIC" id="fig|49547.3.peg.2017"/>
<evidence type="ECO:0000259" key="3">
    <source>
        <dbReference type="Pfam" id="PF00501"/>
    </source>
</evidence>
<dbReference type="SUPFAM" id="SSF56801">
    <property type="entry name" value="Acetyl-CoA synthetase-like"/>
    <property type="match status" value="1"/>
</dbReference>
<keyword evidence="6" id="KW-1185">Reference proteome</keyword>
<evidence type="ECO:0000256" key="1">
    <source>
        <dbReference type="ARBA" id="ARBA00006432"/>
    </source>
</evidence>
<evidence type="ECO:0000259" key="4">
    <source>
        <dbReference type="Pfam" id="PF13193"/>
    </source>
</evidence>
<dbReference type="Gene3D" id="3.30.300.30">
    <property type="match status" value="1"/>
</dbReference>
<dbReference type="InterPro" id="IPR020845">
    <property type="entry name" value="AMP-binding_CS"/>
</dbReference>
<comment type="similarity">
    <text evidence="1">Belongs to the ATP-dependent AMP-binding enzyme family.</text>
</comment>
<dbReference type="EMBL" id="LWMV01000222">
    <property type="protein sequence ID" value="KZX10174.1"/>
    <property type="molecule type" value="Genomic_DNA"/>
</dbReference>
<dbReference type="PANTHER" id="PTHR43201:SF5">
    <property type="entry name" value="MEDIUM-CHAIN ACYL-COA LIGASE ACSF2, MITOCHONDRIAL"/>
    <property type="match status" value="1"/>
</dbReference>
<protein>
    <submittedName>
        <fullName evidence="5">Long-chain-fatty-acid--CoA ligase</fullName>
        <ecNumber evidence="5">6.2.1.3</ecNumber>
    </submittedName>
</protein>
<dbReference type="Pfam" id="PF00501">
    <property type="entry name" value="AMP-binding"/>
    <property type="match status" value="1"/>
</dbReference>
<dbReference type="Gene3D" id="3.40.50.980">
    <property type="match status" value="2"/>
</dbReference>
<dbReference type="Gene3D" id="2.30.38.10">
    <property type="entry name" value="Luciferase, Domain 3"/>
    <property type="match status" value="1"/>
</dbReference>
<name>A0A165Z2N6_9EURY</name>
<dbReference type="FunFam" id="3.40.50.12780:FF:000003">
    <property type="entry name" value="Long-chain-fatty-acid--CoA ligase FadD"/>
    <property type="match status" value="1"/>
</dbReference>
<accession>A0A165Z2N6</accession>
<sequence length="567" mass="64117">MFQSIWLFNTYFNTGDNLVFSEDTIGNFFEKQVKLQGDKDFIVYPDRNLRFSYNSFNERVNNLAKGLLAIGVSKGDHVGIWAKNVPDWLAFMFATAKIGAVLVTINTAYKSHELDYILKQSDMKVLAMIDGFRDVSYIETVYNLVPELKTSKRDNIESKEYPFLKNVVYIGQEKHRGMYNTKELILLGSHQSEDKFIEVKSSLDNNDVINMQYTSGTTGFPKGVMLTHRNILNNGFGIGERMNFNSKDKLCVPVPLFHCFGIVLGVLAILTHGACLVMLEEFDPLLALSAIEKEKCTAIHGVPTMFIAELNHPMFDMFDMSSLRTGIMAGSTCPIETMKEVMDKMNMKEITSVYGLTESSPGMTQTSAEDAIERKVNTVGRRYDDVEVRIVDPETNKPLDIGEVGEICCKGYNIMKGYYKMPEKTAEVIDDEGWLHSGDLATVDKDGYYSVVGRIKDMIIRGGENIYPREIEEFLFTIDGVKDVQVAGIKDEKYGEIVGAFIIKEDGADLEEEDIRDYAVTKIARYKVPKHVFFVEKFPLTTSGKIQKHILSEIGYDLVLKKLEEDN</sequence>
<organism evidence="5 6">
    <name type="scientific">Methanobrevibacter curvatus</name>
    <dbReference type="NCBI Taxonomy" id="49547"/>
    <lineage>
        <taxon>Archaea</taxon>
        <taxon>Methanobacteriati</taxon>
        <taxon>Methanobacteriota</taxon>
        <taxon>Methanomada group</taxon>
        <taxon>Methanobacteria</taxon>
        <taxon>Methanobacteriales</taxon>
        <taxon>Methanobacteriaceae</taxon>
        <taxon>Methanobrevibacter</taxon>
    </lineage>
</organism>
<proteinExistence type="inferred from homology"/>
<evidence type="ECO:0000256" key="2">
    <source>
        <dbReference type="ARBA" id="ARBA00022598"/>
    </source>
</evidence>
<dbReference type="PANTHER" id="PTHR43201">
    <property type="entry name" value="ACYL-COA SYNTHETASE"/>
    <property type="match status" value="1"/>
</dbReference>
<keyword evidence="2 5" id="KW-0436">Ligase</keyword>
<gene>
    <name evidence="5" type="primary">lcfB_2</name>
    <name evidence="5" type="ORF">MBCUR_19090</name>
</gene>
<reference evidence="5 6" key="1">
    <citation type="submission" date="2016-04" db="EMBL/GenBank/DDBJ databases">
        <title>Genome sequence of Methanobrevibacter curvatus DSM 11111.</title>
        <authorList>
            <person name="Poehlein A."/>
            <person name="Seedorf H."/>
            <person name="Daniel R."/>
        </authorList>
    </citation>
    <scope>NUCLEOTIDE SEQUENCE [LARGE SCALE GENOMIC DNA]</scope>
    <source>
        <strain evidence="5 6">DSM 11111</strain>
    </source>
</reference>
<dbReference type="STRING" id="49547.MBCUR_19090"/>
<comment type="caution">
    <text evidence="5">The sequence shown here is derived from an EMBL/GenBank/DDBJ whole genome shotgun (WGS) entry which is preliminary data.</text>
</comment>
<dbReference type="EC" id="6.2.1.3" evidence="5"/>
<evidence type="ECO:0000313" key="6">
    <source>
        <dbReference type="Proteomes" id="UP000077245"/>
    </source>
</evidence>
<dbReference type="Pfam" id="PF13193">
    <property type="entry name" value="AMP-binding_C"/>
    <property type="match status" value="1"/>
</dbReference>
<dbReference type="GO" id="GO:0031956">
    <property type="term" value="F:medium-chain fatty acid-CoA ligase activity"/>
    <property type="evidence" value="ECO:0007669"/>
    <property type="project" value="TreeGrafter"/>
</dbReference>
<dbReference type="PROSITE" id="PS00455">
    <property type="entry name" value="AMP_BINDING"/>
    <property type="match status" value="1"/>
</dbReference>
<feature type="domain" description="AMP-binding enzyme C-terminal" evidence="4">
    <location>
        <begin position="470"/>
        <end position="545"/>
    </location>
</feature>
<dbReference type="FunFam" id="3.30.300.30:FF:000008">
    <property type="entry name" value="2,3-dihydroxybenzoate-AMP ligase"/>
    <property type="match status" value="1"/>
</dbReference>
<dbReference type="InterPro" id="IPR000873">
    <property type="entry name" value="AMP-dep_synth/lig_dom"/>
</dbReference>
<evidence type="ECO:0000313" key="5">
    <source>
        <dbReference type="EMBL" id="KZX10174.1"/>
    </source>
</evidence>
<dbReference type="AlphaFoldDB" id="A0A165Z2N6"/>
<dbReference type="CDD" id="cd05917">
    <property type="entry name" value="FACL_like_2"/>
    <property type="match status" value="1"/>
</dbReference>
<dbReference type="InterPro" id="IPR045851">
    <property type="entry name" value="AMP-bd_C_sf"/>
</dbReference>
<dbReference type="GO" id="GO:0004467">
    <property type="term" value="F:long-chain fatty acid-CoA ligase activity"/>
    <property type="evidence" value="ECO:0007669"/>
    <property type="project" value="UniProtKB-EC"/>
</dbReference>
<feature type="domain" description="AMP-dependent synthetase/ligase" evidence="3">
    <location>
        <begin position="29"/>
        <end position="419"/>
    </location>
</feature>
<dbReference type="InterPro" id="IPR025110">
    <property type="entry name" value="AMP-bd_C"/>
</dbReference>